<feature type="compositionally biased region" description="Polar residues" evidence="4">
    <location>
        <begin position="26"/>
        <end position="35"/>
    </location>
</feature>
<keyword evidence="2" id="KW-0106">Calcium</keyword>
<dbReference type="CDD" id="cd00144">
    <property type="entry name" value="MPP_PPP_family"/>
    <property type="match status" value="1"/>
</dbReference>
<dbReference type="PROSITE" id="PS00125">
    <property type="entry name" value="SER_THR_PHOSPHATASE"/>
    <property type="match status" value="1"/>
</dbReference>
<comment type="similarity">
    <text evidence="1 3">Belongs to the PPP phosphatase family.</text>
</comment>
<dbReference type="InterPro" id="IPR018247">
    <property type="entry name" value="EF_Hand_1_Ca_BS"/>
</dbReference>
<dbReference type="EC" id="3.1.3.16" evidence="3"/>
<accession>A0A1W0WM12</accession>
<feature type="compositionally biased region" description="Polar residues" evidence="4">
    <location>
        <begin position="52"/>
        <end position="67"/>
    </location>
</feature>
<gene>
    <name evidence="6" type="ORF">BV898_09560</name>
</gene>
<comment type="caution">
    <text evidence="6">The sequence shown here is derived from an EMBL/GenBank/DDBJ whole genome shotgun (WGS) entry which is preliminary data.</text>
</comment>
<evidence type="ECO:0000313" key="6">
    <source>
        <dbReference type="EMBL" id="OQV16251.1"/>
    </source>
</evidence>
<reference evidence="7" key="1">
    <citation type="submission" date="2017-01" db="EMBL/GenBank/DDBJ databases">
        <title>Comparative genomics of anhydrobiosis in the tardigrade Hypsibius dujardini.</title>
        <authorList>
            <person name="Yoshida Y."/>
            <person name="Koutsovoulos G."/>
            <person name="Laetsch D."/>
            <person name="Stevens L."/>
            <person name="Kumar S."/>
            <person name="Horikawa D."/>
            <person name="Ishino K."/>
            <person name="Komine S."/>
            <person name="Tomita M."/>
            <person name="Blaxter M."/>
            <person name="Arakawa K."/>
        </authorList>
    </citation>
    <scope>NUCLEOTIDE SEQUENCE [LARGE SCALE GENOMIC DNA]</scope>
    <source>
        <strain evidence="7">Z151</strain>
    </source>
</reference>
<dbReference type="PROSITE" id="PS00018">
    <property type="entry name" value="EF_HAND_1"/>
    <property type="match status" value="1"/>
</dbReference>
<evidence type="ECO:0000256" key="2">
    <source>
        <dbReference type="ARBA" id="ARBA00022837"/>
    </source>
</evidence>
<sequence>MLFSGDANGMVNFQPVGEARSDEFCRQNSSMQNASECLEEEKMVVDLPPLQPDSSNEPQQETSNNPSPEKDARSVRSSHRKRKLGISVETERFLNPSAKDPNGNANGGHAGDVESLSDVLVPDLRFGSSVSGRTTAENGGTTSPSKKTIPSRVVALFARRRAISSCLLTRHDRGWWMPFLTPKAEESNLDAALRLYKRVSDEDSRELELRKIRTMHLPEGRSSSIYIYSCVLDGQPKSKLERWFDSKQLAQMLSKLQLLNREPVELLREPVFSKSTSEMAFQEIFMPKVTPPTDADTANGANYSALTGPNAIHFGALVQAAGFDDHDQAEIYKEFYTASFPSDVMNFNTFKHVVESNLQMGIYNSHEDLYRAFGEFSRDTDSFLTYDAFLAGLCAMNPSTPHGGIPAELRCRFMFRYYDANNDRVLNPQEFKRLLRDLRSARGLPVDEAAIETEAQGAFAIFDIQGDTSSDIPLDNFLNAVGHLRFRGTSSLLRVQSSVRTKKVEDDRGAAVTPARKRPATGRLFPLNAAVSVSSTDLSSSPKTTTRKSDGEEVESYELAMHSVKVRRSGILADVQTLWDMDGSTSAGSNTGEQQFKLNLCRMNSIVSFNMRNSGNEMLGGLRFFEKEITAEDVAQNKGLKSVKPAFDWGPTSLDKFAECLLEVCKALKPIVQKEPRLLRLKAPVYVLGDIHGNYCDLLCFEKVLWRMGPVLTPASFLFLGDYVDRGAHGVEVVAYLFAQKFLAPDRMLLLRGNHELRNVQKNFTFYEECRRKFGESTGERVWSAINDIFDYLPIAAVIDDEIFCVHGGVPHYKLLNGTIETINKIPKPLKSEAESPLAWELMWNDPVGTDRITPDLDRLLQADQGFTPNNRRGTGHFFSSVALDLFLKANGLSHVIRAHEMKQAGFQIQQDGRLLTVFSSSGYCNNTNEAACILVDRRRLRTIRLDTS</sequence>
<dbReference type="SUPFAM" id="SSF56300">
    <property type="entry name" value="Metallo-dependent phosphatases"/>
    <property type="match status" value="1"/>
</dbReference>
<dbReference type="InterPro" id="IPR006186">
    <property type="entry name" value="Ser/Thr-sp_prot-phosphatase"/>
</dbReference>
<dbReference type="EMBL" id="MTYJ01000076">
    <property type="protein sequence ID" value="OQV16251.1"/>
    <property type="molecule type" value="Genomic_DNA"/>
</dbReference>
<dbReference type="AlphaFoldDB" id="A0A1W0WM12"/>
<comment type="catalytic activity">
    <reaction evidence="3">
        <text>O-phospho-L-threonyl-[protein] + H2O = L-threonyl-[protein] + phosphate</text>
        <dbReference type="Rhea" id="RHEA:47004"/>
        <dbReference type="Rhea" id="RHEA-COMP:11060"/>
        <dbReference type="Rhea" id="RHEA-COMP:11605"/>
        <dbReference type="ChEBI" id="CHEBI:15377"/>
        <dbReference type="ChEBI" id="CHEBI:30013"/>
        <dbReference type="ChEBI" id="CHEBI:43474"/>
        <dbReference type="ChEBI" id="CHEBI:61977"/>
        <dbReference type="EC" id="3.1.3.16"/>
    </reaction>
</comment>
<dbReference type="Gene3D" id="1.10.238.10">
    <property type="entry name" value="EF-hand"/>
    <property type="match status" value="1"/>
</dbReference>
<dbReference type="Proteomes" id="UP000192578">
    <property type="component" value="Unassembled WGS sequence"/>
</dbReference>
<dbReference type="SUPFAM" id="SSF47473">
    <property type="entry name" value="EF-hand"/>
    <property type="match status" value="1"/>
</dbReference>
<dbReference type="InterPro" id="IPR004843">
    <property type="entry name" value="Calcineurin-like_PHP"/>
</dbReference>
<dbReference type="PANTHER" id="PTHR11668">
    <property type="entry name" value="SERINE/THREONINE PROTEIN PHOSPHATASE"/>
    <property type="match status" value="1"/>
</dbReference>
<feature type="compositionally biased region" description="Low complexity" evidence="4">
    <location>
        <begin position="535"/>
        <end position="544"/>
    </location>
</feature>
<dbReference type="InterPro" id="IPR011992">
    <property type="entry name" value="EF-hand-dom_pair"/>
</dbReference>
<evidence type="ECO:0000259" key="5">
    <source>
        <dbReference type="PROSITE" id="PS50222"/>
    </source>
</evidence>
<dbReference type="PANTHER" id="PTHR11668:SF496">
    <property type="entry name" value="SERINE_THREONINE-PROTEIN PHOSPHATASE"/>
    <property type="match status" value="1"/>
</dbReference>
<evidence type="ECO:0000256" key="3">
    <source>
        <dbReference type="RuleBase" id="RU004273"/>
    </source>
</evidence>
<dbReference type="InterPro" id="IPR002048">
    <property type="entry name" value="EF_hand_dom"/>
</dbReference>
<dbReference type="SMART" id="SM00054">
    <property type="entry name" value="EFh"/>
    <property type="match status" value="2"/>
</dbReference>
<dbReference type="GO" id="GO:0005509">
    <property type="term" value="F:calcium ion binding"/>
    <property type="evidence" value="ECO:0007669"/>
    <property type="project" value="InterPro"/>
</dbReference>
<evidence type="ECO:0000313" key="7">
    <source>
        <dbReference type="Proteomes" id="UP000192578"/>
    </source>
</evidence>
<name>A0A1W0WM12_HYPEX</name>
<protein>
    <recommendedName>
        <fullName evidence="3">Serine/threonine-protein phosphatase</fullName>
        <ecNumber evidence="3">3.1.3.16</ecNumber>
    </recommendedName>
</protein>
<dbReference type="InterPro" id="IPR050341">
    <property type="entry name" value="PP1_catalytic_subunit"/>
</dbReference>
<keyword evidence="7" id="KW-1185">Reference proteome</keyword>
<feature type="region of interest" description="Disordered" evidence="4">
    <location>
        <begin position="535"/>
        <end position="554"/>
    </location>
</feature>
<feature type="domain" description="EF-hand" evidence="5">
    <location>
        <begin position="406"/>
        <end position="441"/>
    </location>
</feature>
<evidence type="ECO:0000256" key="1">
    <source>
        <dbReference type="ARBA" id="ARBA00008294"/>
    </source>
</evidence>
<dbReference type="PROSITE" id="PS50222">
    <property type="entry name" value="EF_HAND_2"/>
    <property type="match status" value="1"/>
</dbReference>
<feature type="region of interest" description="Disordered" evidence="4">
    <location>
        <begin position="21"/>
        <end position="113"/>
    </location>
</feature>
<dbReference type="SMART" id="SM00156">
    <property type="entry name" value="PP2Ac"/>
    <property type="match status" value="1"/>
</dbReference>
<organism evidence="6 7">
    <name type="scientific">Hypsibius exemplaris</name>
    <name type="common">Freshwater tardigrade</name>
    <dbReference type="NCBI Taxonomy" id="2072580"/>
    <lineage>
        <taxon>Eukaryota</taxon>
        <taxon>Metazoa</taxon>
        <taxon>Ecdysozoa</taxon>
        <taxon>Tardigrada</taxon>
        <taxon>Eutardigrada</taxon>
        <taxon>Parachela</taxon>
        <taxon>Hypsibioidea</taxon>
        <taxon>Hypsibiidae</taxon>
        <taxon>Hypsibius</taxon>
    </lineage>
</organism>
<feature type="region of interest" description="Disordered" evidence="4">
    <location>
        <begin position="128"/>
        <end position="147"/>
    </location>
</feature>
<evidence type="ECO:0000256" key="4">
    <source>
        <dbReference type="SAM" id="MobiDB-lite"/>
    </source>
</evidence>
<keyword evidence="3" id="KW-0378">Hydrolase</keyword>
<dbReference type="PRINTS" id="PR00114">
    <property type="entry name" value="STPHPHTASE"/>
</dbReference>
<dbReference type="Gene3D" id="3.60.21.10">
    <property type="match status" value="1"/>
</dbReference>
<dbReference type="Pfam" id="PF00149">
    <property type="entry name" value="Metallophos"/>
    <property type="match status" value="1"/>
</dbReference>
<dbReference type="GO" id="GO:0005634">
    <property type="term" value="C:nucleus"/>
    <property type="evidence" value="ECO:0007669"/>
    <property type="project" value="TreeGrafter"/>
</dbReference>
<dbReference type="OrthoDB" id="256429at2759"/>
<dbReference type="GO" id="GO:0005737">
    <property type="term" value="C:cytoplasm"/>
    <property type="evidence" value="ECO:0007669"/>
    <property type="project" value="TreeGrafter"/>
</dbReference>
<proteinExistence type="inferred from homology"/>
<dbReference type="GO" id="GO:0004722">
    <property type="term" value="F:protein serine/threonine phosphatase activity"/>
    <property type="evidence" value="ECO:0007669"/>
    <property type="project" value="UniProtKB-EC"/>
</dbReference>
<dbReference type="InterPro" id="IPR029052">
    <property type="entry name" value="Metallo-depent_PP-like"/>
</dbReference>